<sequence length="135" mass="15071">MWKGRMLRVLGLALVISVTSGCISHTEKAAEGLRDSDVARIGLTDKSLFIATIDGRKTNFALATQTEYRLTAGIHRLELRKWIGTIASLEHKIRDVDFVAGRTYKLTTPPANTWWDIIIVDTSTGERVDQHVPPK</sequence>
<evidence type="ECO:0008006" key="3">
    <source>
        <dbReference type="Google" id="ProtNLM"/>
    </source>
</evidence>
<dbReference type="EMBL" id="PDJN01000001">
    <property type="protein sequence ID" value="PFG71583.1"/>
    <property type="molecule type" value="Genomic_DNA"/>
</dbReference>
<proteinExistence type="predicted"/>
<comment type="caution">
    <text evidence="1">The sequence shown here is derived from an EMBL/GenBank/DDBJ whole genome shotgun (WGS) entry which is preliminary data.</text>
</comment>
<dbReference type="Proteomes" id="UP000221580">
    <property type="component" value="Unassembled WGS sequence"/>
</dbReference>
<reference evidence="1 2" key="2">
    <citation type="submission" date="2017-10" db="EMBL/GenBank/DDBJ databases">
        <title>Bacterial endophytes that colonize and modify switchgrass growth.</title>
        <authorList>
            <person name="Debolt S."/>
        </authorList>
    </citation>
    <scope>NUCLEOTIDE SEQUENCE [LARGE SCALE GENOMIC DNA]</scope>
    <source>
        <strain evidence="1 2">A2-S9</strain>
    </source>
</reference>
<reference evidence="1 2" key="1">
    <citation type="submission" date="2017-09" db="EMBL/GenBank/DDBJ databases">
        <authorList>
            <person name="DeBolt S."/>
            <person name="Huntemann M."/>
            <person name="Clum A."/>
            <person name="Pillay M."/>
            <person name="Palaniappan K."/>
            <person name="Varghese N."/>
            <person name="Mikhailova N."/>
            <person name="Stamatis D."/>
            <person name="Reddy T."/>
            <person name="Daum C."/>
            <person name="Shapiro N."/>
            <person name="Ivanova N."/>
            <person name="Kyrpides N."/>
            <person name="Woyke T."/>
        </authorList>
    </citation>
    <scope>NUCLEOTIDE SEQUENCE [LARGE SCALE GENOMIC DNA]</scope>
    <source>
        <strain evidence="1 2">A2-S9</strain>
    </source>
</reference>
<dbReference type="PROSITE" id="PS51257">
    <property type="entry name" value="PROKAR_LIPOPROTEIN"/>
    <property type="match status" value="1"/>
</dbReference>
<accession>A0A7Z1GW24</accession>
<evidence type="ECO:0000313" key="2">
    <source>
        <dbReference type="Proteomes" id="UP000221580"/>
    </source>
</evidence>
<name>A0A7Z1GW24_9PSED</name>
<evidence type="ECO:0000313" key="1">
    <source>
        <dbReference type="EMBL" id="PFG71583.1"/>
    </source>
</evidence>
<protein>
    <recommendedName>
        <fullName evidence="3">Lipoprotein</fullName>
    </recommendedName>
</protein>
<dbReference type="AlphaFoldDB" id="A0A7Z1GW24"/>
<organism evidence="1 2">
    <name type="scientific">Pseudomonas poae</name>
    <dbReference type="NCBI Taxonomy" id="200451"/>
    <lineage>
        <taxon>Bacteria</taxon>
        <taxon>Pseudomonadati</taxon>
        <taxon>Pseudomonadota</taxon>
        <taxon>Gammaproteobacteria</taxon>
        <taxon>Pseudomonadales</taxon>
        <taxon>Pseudomonadaceae</taxon>
        <taxon>Pseudomonas</taxon>
    </lineage>
</organism>
<gene>
    <name evidence="1" type="ORF">DM05_1949</name>
</gene>